<dbReference type="InterPro" id="IPR050644">
    <property type="entry name" value="PG_Glycine_Bridge_Synth"/>
</dbReference>
<evidence type="ECO:0000313" key="14">
    <source>
        <dbReference type="Proteomes" id="UP000030595"/>
    </source>
</evidence>
<dbReference type="EMBL" id="JPVQ01000009">
    <property type="protein sequence ID" value="KGR91200.1"/>
    <property type="molecule type" value="Genomic_DNA"/>
</dbReference>
<dbReference type="PANTHER" id="PTHR36174">
    <property type="entry name" value="LIPID II:GLYCINE GLYCYLTRANSFERASE"/>
    <property type="match status" value="1"/>
</dbReference>
<evidence type="ECO:0000259" key="12">
    <source>
        <dbReference type="Pfam" id="PF13480"/>
    </source>
</evidence>
<dbReference type="Gene3D" id="3.40.630.30">
    <property type="match status" value="1"/>
</dbReference>
<comment type="subcellular location">
    <subcellularLocation>
        <location evidence="1">Cytoplasm</location>
    </subcellularLocation>
</comment>
<dbReference type="PROSITE" id="PS51191">
    <property type="entry name" value="FEMABX"/>
    <property type="match status" value="1"/>
</dbReference>
<organism evidence="13 14">
    <name type="scientific">Ureibacillus massiliensis 4400831 = CIP 108448 = CCUG 49529</name>
    <dbReference type="NCBI Taxonomy" id="1211035"/>
    <lineage>
        <taxon>Bacteria</taxon>
        <taxon>Bacillati</taxon>
        <taxon>Bacillota</taxon>
        <taxon>Bacilli</taxon>
        <taxon>Bacillales</taxon>
        <taxon>Caryophanaceae</taxon>
        <taxon>Ureibacillus</taxon>
    </lineage>
</organism>
<protein>
    <recommendedName>
        <fullName evidence="9">Lipid II:glycine glycyltransferase</fullName>
        <ecNumber evidence="8">2.3.2.16</ecNumber>
    </recommendedName>
    <alternativeName>
        <fullName evidence="10">Factor essential for expression of methicillin resistance X</fullName>
    </alternativeName>
</protein>
<dbReference type="eggNOG" id="COG2348">
    <property type="taxonomic scope" value="Bacteria"/>
</dbReference>
<dbReference type="PANTHER" id="PTHR36174:SF1">
    <property type="entry name" value="LIPID II:GLYCINE GLYCYLTRANSFERASE"/>
    <property type="match status" value="1"/>
</dbReference>
<evidence type="ECO:0000256" key="6">
    <source>
        <dbReference type="ARBA" id="ARBA00023315"/>
    </source>
</evidence>
<accession>A0A0A3J662</accession>
<evidence type="ECO:0000256" key="1">
    <source>
        <dbReference type="ARBA" id="ARBA00004496"/>
    </source>
</evidence>
<gene>
    <name evidence="13" type="ORF">CD30_07075</name>
</gene>
<dbReference type="GO" id="GO:0009252">
    <property type="term" value="P:peptidoglycan biosynthetic process"/>
    <property type="evidence" value="ECO:0007669"/>
    <property type="project" value="UniProtKB-KW"/>
</dbReference>
<dbReference type="AlphaFoldDB" id="A0A0A3J662"/>
<dbReference type="SUPFAM" id="SSF55729">
    <property type="entry name" value="Acyl-CoA N-acyltransferases (Nat)"/>
    <property type="match status" value="1"/>
</dbReference>
<evidence type="ECO:0000313" key="13">
    <source>
        <dbReference type="EMBL" id="KGR91200.1"/>
    </source>
</evidence>
<keyword evidence="6" id="KW-0012">Acyltransferase</keyword>
<dbReference type="EC" id="2.3.2.16" evidence="8"/>
<evidence type="ECO:0000256" key="2">
    <source>
        <dbReference type="ARBA" id="ARBA00009943"/>
    </source>
</evidence>
<dbReference type="InterPro" id="IPR038740">
    <property type="entry name" value="BioF2-like_GNAT_dom"/>
</dbReference>
<dbReference type="GO" id="GO:0008360">
    <property type="term" value="P:regulation of cell shape"/>
    <property type="evidence" value="ECO:0007669"/>
    <property type="project" value="UniProtKB-KW"/>
</dbReference>
<evidence type="ECO:0000256" key="8">
    <source>
        <dbReference type="ARBA" id="ARBA00039074"/>
    </source>
</evidence>
<keyword evidence="5" id="KW-0573">Peptidoglycan synthesis</keyword>
<dbReference type="GO" id="GO:0005737">
    <property type="term" value="C:cytoplasm"/>
    <property type="evidence" value="ECO:0007669"/>
    <property type="project" value="UniProtKB-SubCell"/>
</dbReference>
<sequence>MLTVITIDEIDKWNSIVKGFENYDVYYLAQFTKAFKAIGDGEPILFYYEDNNIIAMNVAMKRDIESDFTFKGKIPRNAYFDLSTPYGYGGFLIQGKVTKESLKSLNEEYSFICRREGIISEFVRFHPVLNNAEDLDLIYDIMKLGNTITMSLTSQNEIWSNLSTNKKRWIKKAKQVGVEIYWGRDPWFFDKFKKMYYDTMKKNNARDYYYFDQKFFNSVLKDLLYHSIIFYAVYEEKIISMVLVLHCHGQIHHHLSASDQDYQHLASTNLIMYEIANWGCENGYKTFHLGGGVGSKEDNLSRFKSGFNKKSNTIFSIGKKIFDDNRYKELIEIRERERDFTESELFFPLYRI</sequence>
<dbReference type="Pfam" id="PF13480">
    <property type="entry name" value="Acetyltransf_6"/>
    <property type="match status" value="1"/>
</dbReference>
<evidence type="ECO:0000256" key="9">
    <source>
        <dbReference type="ARBA" id="ARBA00040679"/>
    </source>
</evidence>
<feature type="domain" description="BioF2-like acetyltransferase" evidence="12">
    <location>
        <begin position="165"/>
        <end position="292"/>
    </location>
</feature>
<dbReference type="OrthoDB" id="9785911at2"/>
<keyword evidence="7" id="KW-0961">Cell wall biogenesis/degradation</keyword>
<comment type="similarity">
    <text evidence="2">Belongs to the FemABX family.</text>
</comment>
<dbReference type="GO" id="GO:0016755">
    <property type="term" value="F:aminoacyltransferase activity"/>
    <property type="evidence" value="ECO:0007669"/>
    <property type="project" value="InterPro"/>
</dbReference>
<keyword evidence="3" id="KW-0808">Transferase</keyword>
<dbReference type="InterPro" id="IPR003447">
    <property type="entry name" value="FEMABX"/>
</dbReference>
<proteinExistence type="inferred from homology"/>
<dbReference type="InterPro" id="IPR016181">
    <property type="entry name" value="Acyl_CoA_acyltransferase"/>
</dbReference>
<dbReference type="Proteomes" id="UP000030595">
    <property type="component" value="Unassembled WGS sequence"/>
</dbReference>
<evidence type="ECO:0000256" key="5">
    <source>
        <dbReference type="ARBA" id="ARBA00022984"/>
    </source>
</evidence>
<keyword evidence="14" id="KW-1185">Reference proteome</keyword>
<name>A0A0A3J662_9BACL</name>
<keyword evidence="4" id="KW-0133">Cell shape</keyword>
<evidence type="ECO:0000256" key="10">
    <source>
        <dbReference type="ARBA" id="ARBA00042933"/>
    </source>
</evidence>
<evidence type="ECO:0000256" key="4">
    <source>
        <dbReference type="ARBA" id="ARBA00022960"/>
    </source>
</evidence>
<comment type="catalytic activity">
    <reaction evidence="11">
        <text>beta-D-GlcNAc-(1-&gt;4)-Mur2Ac(oyl-L-Ala-D-isoglutaminyl-L-Lys-D-Ala-D-Ala)-di-trans,octa-cis-undecaprenyl diphosphate + glycyl-tRNA(Gly) = beta-D-GlcNAc-(1-&gt;4)-Mur2Ac(oyl-L-Ala-D-isoglutaminyl-L-Lys-(N(6)-Gly)-D-Ala-D-Ala)-di-trans,octa-cis-undecaprenyl diphosphate + tRNA(Gly) + H(+)</text>
        <dbReference type="Rhea" id="RHEA:30435"/>
        <dbReference type="Rhea" id="RHEA-COMP:9664"/>
        <dbReference type="Rhea" id="RHEA-COMP:9683"/>
        <dbReference type="ChEBI" id="CHEBI:15378"/>
        <dbReference type="ChEBI" id="CHEBI:62233"/>
        <dbReference type="ChEBI" id="CHEBI:62234"/>
        <dbReference type="ChEBI" id="CHEBI:78442"/>
        <dbReference type="ChEBI" id="CHEBI:78522"/>
        <dbReference type="EC" id="2.3.2.16"/>
    </reaction>
</comment>
<evidence type="ECO:0000256" key="11">
    <source>
        <dbReference type="ARBA" id="ARBA00048654"/>
    </source>
</evidence>
<dbReference type="GO" id="GO:0071555">
    <property type="term" value="P:cell wall organization"/>
    <property type="evidence" value="ECO:0007669"/>
    <property type="project" value="UniProtKB-KW"/>
</dbReference>
<evidence type="ECO:0000256" key="3">
    <source>
        <dbReference type="ARBA" id="ARBA00022679"/>
    </source>
</evidence>
<evidence type="ECO:0000256" key="7">
    <source>
        <dbReference type="ARBA" id="ARBA00023316"/>
    </source>
</evidence>
<reference evidence="13 14" key="1">
    <citation type="submission" date="2014-02" db="EMBL/GenBank/DDBJ databases">
        <title>Draft genome sequence of Lysinibacillus massiliensis CCUG 49529.</title>
        <authorList>
            <person name="Zhang F."/>
            <person name="Wang G."/>
            <person name="Zhang L."/>
        </authorList>
    </citation>
    <scope>NUCLEOTIDE SEQUENCE [LARGE SCALE GENOMIC DNA]</scope>
    <source>
        <strain evidence="13 14">CCUG 49529</strain>
    </source>
</reference>
<comment type="caution">
    <text evidence="13">The sequence shown here is derived from an EMBL/GenBank/DDBJ whole genome shotgun (WGS) entry which is preliminary data.</text>
</comment>